<dbReference type="eggNOG" id="COG3734">
    <property type="taxonomic scope" value="Bacteria"/>
</dbReference>
<dbReference type="InterPro" id="IPR042257">
    <property type="entry name" value="DGOK_C"/>
</dbReference>
<dbReference type="GO" id="GO:0034194">
    <property type="term" value="P:D-galactonate catabolic process"/>
    <property type="evidence" value="ECO:0007669"/>
    <property type="project" value="InterPro"/>
</dbReference>
<gene>
    <name evidence="1" type="ORF">HJO_04715</name>
</gene>
<dbReference type="Pfam" id="PF05035">
    <property type="entry name" value="DGOK"/>
    <property type="match status" value="1"/>
</dbReference>
<accession>A0A059FVY6</accession>
<comment type="caution">
    <text evidence="1">The sequence shown here is derived from an EMBL/GenBank/DDBJ whole genome shotgun (WGS) entry which is preliminary data.</text>
</comment>
<proteinExistence type="predicted"/>
<protein>
    <submittedName>
        <fullName evidence="1">Putative 2-dehydro-3-deoxygalactonokinase</fullName>
    </submittedName>
</protein>
<dbReference type="InterPro" id="IPR007729">
    <property type="entry name" value="DGOK"/>
</dbReference>
<dbReference type="STRING" id="1280950.HJO_04715"/>
<evidence type="ECO:0000313" key="1">
    <source>
        <dbReference type="EMBL" id="KCZ94651.1"/>
    </source>
</evidence>
<name>A0A059FVY6_9PROT</name>
<keyword evidence="1" id="KW-0808">Transferase</keyword>
<dbReference type="RefSeq" id="WP_051618208.1">
    <property type="nucleotide sequence ID" value="NZ_ARYK01000001.1"/>
</dbReference>
<keyword evidence="2" id="KW-1185">Reference proteome</keyword>
<dbReference type="EMBL" id="ARYK01000001">
    <property type="protein sequence ID" value="KCZ94651.1"/>
    <property type="molecule type" value="Genomic_DNA"/>
</dbReference>
<reference evidence="1 2" key="1">
    <citation type="journal article" date="2014" name="Antonie Van Leeuwenhoek">
        <title>Hyphomonas beringensis sp. nov. and Hyphomonas chukchiensis sp. nov., isolated from surface seawater of the Bering Sea and Chukchi Sea.</title>
        <authorList>
            <person name="Li C."/>
            <person name="Lai Q."/>
            <person name="Li G."/>
            <person name="Dong C."/>
            <person name="Wang J."/>
            <person name="Liao Y."/>
            <person name="Shao Z."/>
        </authorList>
    </citation>
    <scope>NUCLEOTIDE SEQUENCE [LARGE SCALE GENOMIC DNA]</scope>
    <source>
        <strain evidence="1 2">MHS-2</strain>
    </source>
</reference>
<keyword evidence="1" id="KW-0418">Kinase</keyword>
<dbReference type="PATRIC" id="fig|1280950.3.peg.959"/>
<dbReference type="Gene3D" id="3.30.420.310">
    <property type="entry name" value="2-keto-3-deoxy-galactonokinase, C-terminal domain"/>
    <property type="match status" value="1"/>
</dbReference>
<dbReference type="GO" id="GO:0008671">
    <property type="term" value="F:2-dehydro-3-deoxygalactonokinase activity"/>
    <property type="evidence" value="ECO:0007669"/>
    <property type="project" value="InterPro"/>
</dbReference>
<sequence length="290" mass="30946">MERAVLIGVDSRDGELRAWAFDADGTVISHATAPFAPAPDSDSATALVTTFLRNNLPGADRIPVVACGNLDTGPGQGTGHFVQVPMLLNDLCEYLDLRDGIHVVPGLKRLSPPDILNGEETQLFGLGDLSGDVCIPGMHTRHISLEQGRVLDFSSEMTGEIHKLLLGTGALALRPGIEQKFDMAIFRDWVERSLDTDDAASPFAVRAARLIGTLRPEHQSAALSGLLIGACVAAHYDPGDDVLLVADGHRFETYGMALDTLGASVEEYSAIETLQDGLFEIADESGLLDT</sequence>
<evidence type="ECO:0000313" key="2">
    <source>
        <dbReference type="Proteomes" id="UP000025171"/>
    </source>
</evidence>
<organism evidence="1 2">
    <name type="scientific">Hyphomonas johnsonii MHS-2</name>
    <dbReference type="NCBI Taxonomy" id="1280950"/>
    <lineage>
        <taxon>Bacteria</taxon>
        <taxon>Pseudomonadati</taxon>
        <taxon>Pseudomonadota</taxon>
        <taxon>Alphaproteobacteria</taxon>
        <taxon>Hyphomonadales</taxon>
        <taxon>Hyphomonadaceae</taxon>
        <taxon>Hyphomonas</taxon>
    </lineage>
</organism>
<dbReference type="AlphaFoldDB" id="A0A059FVY6"/>
<dbReference type="Proteomes" id="UP000025171">
    <property type="component" value="Unassembled WGS sequence"/>
</dbReference>
<dbReference type="OrthoDB" id="256574at2"/>